<sequence>MLRNVDAKAAHALLGGGQVFLVDVREASEYQREHIDGAHLFPSSAFHAEQVLNTAGKGATLCVYCASGGRSSAISSKIVEYLKQAGDTRGDVTVYNLVGGMSAWRMAGYPVVEDTTAPLPIIRQVHLIASTLIIAGSLLSHLYHPNFIVVPLFVGCGLFLSGATGFCGMALLLQKLPYNQ</sequence>
<gene>
    <name evidence="3" type="ORF">NESM_000753500</name>
</gene>
<evidence type="ECO:0000313" key="4">
    <source>
        <dbReference type="Proteomes" id="UP001430356"/>
    </source>
</evidence>
<feature type="transmembrane region" description="Helical" evidence="1">
    <location>
        <begin position="149"/>
        <end position="173"/>
    </location>
</feature>
<dbReference type="InterPro" id="IPR036873">
    <property type="entry name" value="Rhodanese-like_dom_sf"/>
</dbReference>
<feature type="domain" description="Rhodanese" evidence="2">
    <location>
        <begin position="15"/>
        <end position="113"/>
    </location>
</feature>
<dbReference type="PROSITE" id="PS50206">
    <property type="entry name" value="RHODANESE_3"/>
    <property type="match status" value="1"/>
</dbReference>
<keyword evidence="1" id="KW-0812">Transmembrane</keyword>
<dbReference type="SMART" id="SM00450">
    <property type="entry name" value="RHOD"/>
    <property type="match status" value="1"/>
</dbReference>
<evidence type="ECO:0000313" key="3">
    <source>
        <dbReference type="EMBL" id="KAK7197984.1"/>
    </source>
</evidence>
<dbReference type="PANTHER" id="PTHR43031:SF1">
    <property type="entry name" value="PYRIDINE NUCLEOTIDE-DISULPHIDE OXIDOREDUCTASE"/>
    <property type="match status" value="1"/>
</dbReference>
<keyword evidence="4" id="KW-1185">Reference proteome</keyword>
<protein>
    <submittedName>
        <fullName evidence="3">Rhodanese-like domain DUF2892</fullName>
    </submittedName>
</protein>
<dbReference type="InterPro" id="IPR001763">
    <property type="entry name" value="Rhodanese-like_dom"/>
</dbReference>
<dbReference type="SUPFAM" id="SSF52821">
    <property type="entry name" value="Rhodanese/Cell cycle control phosphatase"/>
    <property type="match status" value="1"/>
</dbReference>
<dbReference type="Proteomes" id="UP001430356">
    <property type="component" value="Unassembled WGS sequence"/>
</dbReference>
<keyword evidence="1" id="KW-0472">Membrane</keyword>
<dbReference type="Gene3D" id="3.40.250.10">
    <property type="entry name" value="Rhodanese-like domain"/>
    <property type="match status" value="1"/>
</dbReference>
<dbReference type="PANTHER" id="PTHR43031">
    <property type="entry name" value="FAD-DEPENDENT OXIDOREDUCTASE"/>
    <property type="match status" value="1"/>
</dbReference>
<feature type="transmembrane region" description="Helical" evidence="1">
    <location>
        <begin position="125"/>
        <end position="143"/>
    </location>
</feature>
<dbReference type="Gene3D" id="6.10.140.1340">
    <property type="match status" value="1"/>
</dbReference>
<name>A0AAW0EYL9_9TRYP</name>
<dbReference type="Pfam" id="PF00581">
    <property type="entry name" value="Rhodanese"/>
    <property type="match status" value="1"/>
</dbReference>
<dbReference type="AlphaFoldDB" id="A0AAW0EYL9"/>
<evidence type="ECO:0000259" key="2">
    <source>
        <dbReference type="PROSITE" id="PS50206"/>
    </source>
</evidence>
<organism evidence="3 4">
    <name type="scientific">Novymonas esmeraldas</name>
    <dbReference type="NCBI Taxonomy" id="1808958"/>
    <lineage>
        <taxon>Eukaryota</taxon>
        <taxon>Discoba</taxon>
        <taxon>Euglenozoa</taxon>
        <taxon>Kinetoplastea</taxon>
        <taxon>Metakinetoplastina</taxon>
        <taxon>Trypanosomatida</taxon>
        <taxon>Trypanosomatidae</taxon>
        <taxon>Novymonas</taxon>
    </lineage>
</organism>
<dbReference type="CDD" id="cd00158">
    <property type="entry name" value="RHOD"/>
    <property type="match status" value="1"/>
</dbReference>
<dbReference type="EMBL" id="JAECZO010000127">
    <property type="protein sequence ID" value="KAK7197984.1"/>
    <property type="molecule type" value="Genomic_DNA"/>
</dbReference>
<reference evidence="3 4" key="1">
    <citation type="journal article" date="2021" name="MBio">
        <title>A New Model Trypanosomatid, Novymonas esmeraldas: Genomic Perception of Its 'Candidatus Pandoraea novymonadis' Endosymbiont.</title>
        <authorList>
            <person name="Zakharova A."/>
            <person name="Saura A."/>
            <person name="Butenko A."/>
            <person name="Podesvova L."/>
            <person name="Warmusova S."/>
            <person name="Kostygov A.Y."/>
            <person name="Nenarokova A."/>
            <person name="Lukes J."/>
            <person name="Opperdoes F.R."/>
            <person name="Yurchenko V."/>
        </authorList>
    </citation>
    <scope>NUCLEOTIDE SEQUENCE [LARGE SCALE GENOMIC DNA]</scope>
    <source>
        <strain evidence="3 4">E262AT.01</strain>
    </source>
</reference>
<evidence type="ECO:0000256" key="1">
    <source>
        <dbReference type="SAM" id="Phobius"/>
    </source>
</evidence>
<comment type="caution">
    <text evidence="3">The sequence shown here is derived from an EMBL/GenBank/DDBJ whole genome shotgun (WGS) entry which is preliminary data.</text>
</comment>
<dbReference type="InterPro" id="IPR050229">
    <property type="entry name" value="GlpE_sulfurtransferase"/>
</dbReference>
<accession>A0AAW0EYL9</accession>
<keyword evidence="1" id="KW-1133">Transmembrane helix</keyword>
<proteinExistence type="predicted"/>